<reference evidence="4 5" key="1">
    <citation type="submission" date="2016-01" db="EMBL/GenBank/DDBJ databases">
        <title>The new phylogeny of the genus Mycobacterium.</title>
        <authorList>
            <person name="Tarcisio F."/>
            <person name="Conor M."/>
            <person name="Antonella G."/>
            <person name="Elisabetta G."/>
            <person name="Giulia F.S."/>
            <person name="Sara T."/>
            <person name="Anna F."/>
            <person name="Clotilde B."/>
            <person name="Roberto B."/>
            <person name="Veronica D.S."/>
            <person name="Fabio R."/>
            <person name="Monica P."/>
            <person name="Olivier J."/>
            <person name="Enrico T."/>
            <person name="Nicola S."/>
        </authorList>
    </citation>
    <scope>NUCLEOTIDE SEQUENCE [LARGE SCALE GENOMIC DNA]</scope>
    <source>
        <strain evidence="4 5">DSM 44852</strain>
    </source>
</reference>
<dbReference type="GO" id="GO:0003700">
    <property type="term" value="F:DNA-binding transcription factor activity"/>
    <property type="evidence" value="ECO:0007669"/>
    <property type="project" value="TreeGrafter"/>
</dbReference>
<evidence type="ECO:0000256" key="2">
    <source>
        <dbReference type="PROSITE-ProRule" id="PRU00335"/>
    </source>
</evidence>
<dbReference type="InterPro" id="IPR001647">
    <property type="entry name" value="HTH_TetR"/>
</dbReference>
<evidence type="ECO:0000313" key="5">
    <source>
        <dbReference type="Proteomes" id="UP000193010"/>
    </source>
</evidence>
<protein>
    <recommendedName>
        <fullName evidence="3">HTH tetR-type domain-containing protein</fullName>
    </recommendedName>
</protein>
<dbReference type="Pfam" id="PF00440">
    <property type="entry name" value="TetR_N"/>
    <property type="match status" value="1"/>
</dbReference>
<comment type="caution">
    <text evidence="4">The sequence shown here is derived from an EMBL/GenBank/DDBJ whole genome shotgun (WGS) entry which is preliminary data.</text>
</comment>
<gene>
    <name evidence="4" type="ORF">AWC05_02495</name>
</gene>
<keyword evidence="1 2" id="KW-0238">DNA-binding</keyword>
<dbReference type="SUPFAM" id="SSF46689">
    <property type="entry name" value="Homeodomain-like"/>
    <property type="match status" value="1"/>
</dbReference>
<dbReference type="InterPro" id="IPR050109">
    <property type="entry name" value="HTH-type_TetR-like_transc_reg"/>
</dbReference>
<dbReference type="AlphaFoldDB" id="A0A1X1TWW6"/>
<dbReference type="PRINTS" id="PR00455">
    <property type="entry name" value="HTHTETR"/>
</dbReference>
<dbReference type="Proteomes" id="UP000193010">
    <property type="component" value="Unassembled WGS sequence"/>
</dbReference>
<evidence type="ECO:0000259" key="3">
    <source>
        <dbReference type="PROSITE" id="PS50977"/>
    </source>
</evidence>
<dbReference type="GO" id="GO:0000976">
    <property type="term" value="F:transcription cis-regulatory region binding"/>
    <property type="evidence" value="ECO:0007669"/>
    <property type="project" value="TreeGrafter"/>
</dbReference>
<sequence length="215" mass="24241">MRNVSERDGRRRLSAQERRHQIVESARAVFLRQGYAGTRTREIAEQAGITEAFLYRFFDSKQDLYKASVVEPMRELVAELQATANGIGASDFRGREVLRQVNQMLARFMDESAPFLAALWLRELGRGRVFYQEELRPLLGKPLNSVISKITGWNAPADEHSLIFAAMVGTHVAIAMDAMLRGERLDARRTADQLTQLFADGVPPSVAESLVEFSR</sequence>
<keyword evidence="5" id="KW-1185">Reference proteome</keyword>
<feature type="domain" description="HTH tetR-type" evidence="3">
    <location>
        <begin position="16"/>
        <end position="76"/>
    </location>
</feature>
<dbReference type="InterPro" id="IPR009057">
    <property type="entry name" value="Homeodomain-like_sf"/>
</dbReference>
<proteinExistence type="predicted"/>
<accession>A0A1X1TWW6</accession>
<dbReference type="PANTHER" id="PTHR30055:SF226">
    <property type="entry name" value="HTH-TYPE TRANSCRIPTIONAL REGULATOR PKSA"/>
    <property type="match status" value="1"/>
</dbReference>
<dbReference type="Gene3D" id="1.10.357.10">
    <property type="entry name" value="Tetracycline Repressor, domain 2"/>
    <property type="match status" value="1"/>
</dbReference>
<feature type="DNA-binding region" description="H-T-H motif" evidence="2">
    <location>
        <begin position="39"/>
        <end position="58"/>
    </location>
</feature>
<name>A0A1X1TWW6_MYCFL</name>
<dbReference type="PROSITE" id="PS50977">
    <property type="entry name" value="HTH_TETR_2"/>
    <property type="match status" value="1"/>
</dbReference>
<evidence type="ECO:0000256" key="1">
    <source>
        <dbReference type="ARBA" id="ARBA00023125"/>
    </source>
</evidence>
<dbReference type="PANTHER" id="PTHR30055">
    <property type="entry name" value="HTH-TYPE TRANSCRIPTIONAL REGULATOR RUTR"/>
    <property type="match status" value="1"/>
</dbReference>
<dbReference type="EMBL" id="LQOV01000032">
    <property type="protein sequence ID" value="ORV49062.1"/>
    <property type="molecule type" value="Genomic_DNA"/>
</dbReference>
<evidence type="ECO:0000313" key="4">
    <source>
        <dbReference type="EMBL" id="ORV49062.1"/>
    </source>
</evidence>
<organism evidence="4 5">
    <name type="scientific">Mycobacterium florentinum</name>
    <dbReference type="NCBI Taxonomy" id="292462"/>
    <lineage>
        <taxon>Bacteria</taxon>
        <taxon>Bacillati</taxon>
        <taxon>Actinomycetota</taxon>
        <taxon>Actinomycetes</taxon>
        <taxon>Mycobacteriales</taxon>
        <taxon>Mycobacteriaceae</taxon>
        <taxon>Mycobacterium</taxon>
        <taxon>Mycobacterium simiae complex</taxon>
    </lineage>
</organism>
<dbReference type="STRING" id="292462.AWC05_02495"/>